<reference evidence="1" key="1">
    <citation type="submission" date="2020-07" db="EMBL/GenBank/DDBJ databases">
        <title>Huge and variable diversity of episymbiotic CPR bacteria and DPANN archaea in groundwater ecosystems.</title>
        <authorList>
            <person name="He C.Y."/>
            <person name="Keren R."/>
            <person name="Whittaker M."/>
            <person name="Farag I.F."/>
            <person name="Doudna J."/>
            <person name="Cate J.H.D."/>
            <person name="Banfield J.F."/>
        </authorList>
    </citation>
    <scope>NUCLEOTIDE SEQUENCE</scope>
    <source>
        <strain evidence="1">NC_groundwater_17_Pr7_B-0.1um_64_12</strain>
    </source>
</reference>
<gene>
    <name evidence="1" type="ORF">HYR64_08120</name>
</gene>
<dbReference type="Proteomes" id="UP000727962">
    <property type="component" value="Unassembled WGS sequence"/>
</dbReference>
<protein>
    <submittedName>
        <fullName evidence="1">Uncharacterized protein</fullName>
    </submittedName>
</protein>
<proteinExistence type="predicted"/>
<dbReference type="EMBL" id="JACOSL010000047">
    <property type="protein sequence ID" value="MBI1757056.1"/>
    <property type="molecule type" value="Genomic_DNA"/>
</dbReference>
<feature type="non-terminal residue" evidence="1">
    <location>
        <position position="46"/>
    </location>
</feature>
<organism evidence="1 2">
    <name type="scientific">Fimbriimonas ginsengisoli</name>
    <dbReference type="NCBI Taxonomy" id="1005039"/>
    <lineage>
        <taxon>Bacteria</taxon>
        <taxon>Bacillati</taxon>
        <taxon>Armatimonadota</taxon>
        <taxon>Fimbriimonadia</taxon>
        <taxon>Fimbriimonadales</taxon>
        <taxon>Fimbriimonadaceae</taxon>
        <taxon>Fimbriimonas</taxon>
    </lineage>
</organism>
<evidence type="ECO:0000313" key="2">
    <source>
        <dbReference type="Proteomes" id="UP000727962"/>
    </source>
</evidence>
<comment type="caution">
    <text evidence="1">The sequence shown here is derived from an EMBL/GenBank/DDBJ whole genome shotgun (WGS) entry which is preliminary data.</text>
</comment>
<sequence>MPTELEEDIEARAGDDLELAEDMHTLRATVDALRDLPAPEYTEESY</sequence>
<evidence type="ECO:0000313" key="1">
    <source>
        <dbReference type="EMBL" id="MBI1757056.1"/>
    </source>
</evidence>
<accession>A0A931LWE6</accession>
<name>A0A931LWE6_FIMGI</name>
<dbReference type="AlphaFoldDB" id="A0A931LWE6"/>